<organism evidence="1 2">
    <name type="scientific">Corallococcus praedator</name>
    <dbReference type="NCBI Taxonomy" id="2316724"/>
    <lineage>
        <taxon>Bacteria</taxon>
        <taxon>Pseudomonadati</taxon>
        <taxon>Myxococcota</taxon>
        <taxon>Myxococcia</taxon>
        <taxon>Myxococcales</taxon>
        <taxon>Cystobacterineae</taxon>
        <taxon>Myxococcaceae</taxon>
        <taxon>Corallococcus</taxon>
    </lineage>
</organism>
<dbReference type="Proteomes" id="UP000278907">
    <property type="component" value="Unassembled WGS sequence"/>
</dbReference>
<dbReference type="SUPFAM" id="SSF56784">
    <property type="entry name" value="HAD-like"/>
    <property type="match status" value="1"/>
</dbReference>
<dbReference type="RefSeq" id="WP_120581855.1">
    <property type="nucleotide sequence ID" value="NZ_RAWI01000001.1"/>
</dbReference>
<dbReference type="EMBL" id="RAWI01000001">
    <property type="protein sequence ID" value="RKI17720.1"/>
    <property type="molecule type" value="Genomic_DNA"/>
</dbReference>
<dbReference type="InterPro" id="IPR041492">
    <property type="entry name" value="HAD_2"/>
</dbReference>
<proteinExistence type="predicted"/>
<dbReference type="PANTHER" id="PTHR43434">
    <property type="entry name" value="PHOSPHOGLYCOLATE PHOSPHATASE"/>
    <property type="match status" value="1"/>
</dbReference>
<protein>
    <submittedName>
        <fullName evidence="1">HAD family hydrolase</fullName>
    </submittedName>
</protein>
<dbReference type="SFLD" id="SFLDS00003">
    <property type="entry name" value="Haloacid_Dehalogenase"/>
    <property type="match status" value="1"/>
</dbReference>
<keyword evidence="2" id="KW-1185">Reference proteome</keyword>
<dbReference type="InterPro" id="IPR023214">
    <property type="entry name" value="HAD_sf"/>
</dbReference>
<comment type="caution">
    <text evidence="1">The sequence shown here is derived from an EMBL/GenBank/DDBJ whole genome shotgun (WGS) entry which is preliminary data.</text>
</comment>
<dbReference type="SFLD" id="SFLDG01129">
    <property type="entry name" value="C1.5:_HAD__Beta-PGM__Phosphata"/>
    <property type="match status" value="1"/>
</dbReference>
<reference evidence="1 2" key="1">
    <citation type="submission" date="2018-09" db="EMBL/GenBank/DDBJ databases">
        <authorList>
            <person name="Livingstone P.G."/>
            <person name="Whitworth D.E."/>
        </authorList>
    </citation>
    <scope>NUCLEOTIDE SEQUENCE [LARGE SCALE GENOMIC DNA]</scope>
    <source>
        <strain evidence="1 2">CA031B</strain>
    </source>
</reference>
<dbReference type="InterPro" id="IPR036412">
    <property type="entry name" value="HAD-like_sf"/>
</dbReference>
<keyword evidence="1" id="KW-0378">Hydrolase</keyword>
<dbReference type="GO" id="GO:0016787">
    <property type="term" value="F:hydrolase activity"/>
    <property type="evidence" value="ECO:0007669"/>
    <property type="project" value="UniProtKB-KW"/>
</dbReference>
<dbReference type="Gene3D" id="1.10.150.240">
    <property type="entry name" value="Putative phosphatase, domain 2"/>
    <property type="match status" value="1"/>
</dbReference>
<gene>
    <name evidence="1" type="ORF">D7Y13_00080</name>
</gene>
<name>A0ABX9QRF2_9BACT</name>
<sequence length="213" mass="23067">MGYRLVIFDFDGTLADSADWMRGIFNDVARRYGFRSVSAEELEALRGQDTRAIVAHLGVPAWKMPFIAAHMRKLVTRDAHRIPLFPGVEALLEQLQARGIALAVVSSNSEQNVRLVLGPVASARIRHYACGAGIFGKRVKFRKVLKAAGVRPSEALSVGDEVRDIEAAAAEGIATAAVTWGYATEALLRSRAPTLVLTHFDELSQAVAPFPGA</sequence>
<evidence type="ECO:0000313" key="1">
    <source>
        <dbReference type="EMBL" id="RKI17720.1"/>
    </source>
</evidence>
<dbReference type="PANTHER" id="PTHR43434:SF13">
    <property type="entry name" value="PHOSPHOGLYCOLATE PHOSPHATASE"/>
    <property type="match status" value="1"/>
</dbReference>
<dbReference type="InterPro" id="IPR023198">
    <property type="entry name" value="PGP-like_dom2"/>
</dbReference>
<dbReference type="Pfam" id="PF13419">
    <property type="entry name" value="HAD_2"/>
    <property type="match status" value="1"/>
</dbReference>
<dbReference type="Gene3D" id="3.40.50.1000">
    <property type="entry name" value="HAD superfamily/HAD-like"/>
    <property type="match status" value="1"/>
</dbReference>
<accession>A0ABX9QRF2</accession>
<dbReference type="InterPro" id="IPR050155">
    <property type="entry name" value="HAD-like_hydrolase_sf"/>
</dbReference>
<evidence type="ECO:0000313" key="2">
    <source>
        <dbReference type="Proteomes" id="UP000278907"/>
    </source>
</evidence>